<protein>
    <submittedName>
        <fullName evidence="1">Uncharacterized protein</fullName>
    </submittedName>
</protein>
<accession>A0ACC0WL99</accession>
<sequence length="96" mass="10358">MWSNTSPSVLKQTFSCRTIESSASSSEGMELSATSQVTLHLDDGLRGFSLLLPRSLLLLLPKNVCATLVLKVRGVGKEDGRAASPLRKTIVLCRRG</sequence>
<dbReference type="EMBL" id="CM047591">
    <property type="protein sequence ID" value="KAI9918693.1"/>
    <property type="molecule type" value="Genomic_DNA"/>
</dbReference>
<keyword evidence="2" id="KW-1185">Reference proteome</keyword>
<comment type="caution">
    <text evidence="1">The sequence shown here is derived from an EMBL/GenBank/DDBJ whole genome shotgun (WGS) entry which is preliminary data.</text>
</comment>
<name>A0ACC0WL99_9STRA</name>
<evidence type="ECO:0000313" key="2">
    <source>
        <dbReference type="Proteomes" id="UP001163321"/>
    </source>
</evidence>
<evidence type="ECO:0000313" key="1">
    <source>
        <dbReference type="EMBL" id="KAI9918693.1"/>
    </source>
</evidence>
<organism evidence="1 2">
    <name type="scientific">Peronosclerospora sorghi</name>
    <dbReference type="NCBI Taxonomy" id="230839"/>
    <lineage>
        <taxon>Eukaryota</taxon>
        <taxon>Sar</taxon>
        <taxon>Stramenopiles</taxon>
        <taxon>Oomycota</taxon>
        <taxon>Peronosporomycetes</taxon>
        <taxon>Peronosporales</taxon>
        <taxon>Peronosporaceae</taxon>
        <taxon>Peronosclerospora</taxon>
    </lineage>
</organism>
<dbReference type="Proteomes" id="UP001163321">
    <property type="component" value="Chromosome 12"/>
</dbReference>
<proteinExistence type="predicted"/>
<reference evidence="1 2" key="1">
    <citation type="journal article" date="2022" name="bioRxiv">
        <title>The genome of the oomycete Peronosclerospora sorghi, a cosmopolitan pathogen of maize and sorghum, is inflated with dispersed pseudogenes.</title>
        <authorList>
            <person name="Fletcher K."/>
            <person name="Martin F."/>
            <person name="Isakeit T."/>
            <person name="Cavanaugh K."/>
            <person name="Magill C."/>
            <person name="Michelmore R."/>
        </authorList>
    </citation>
    <scope>NUCLEOTIDE SEQUENCE [LARGE SCALE GENOMIC DNA]</scope>
    <source>
        <strain evidence="1">P6</strain>
    </source>
</reference>
<gene>
    <name evidence="1" type="ORF">PsorP6_011567</name>
</gene>